<accession>A0A397V6U8</accession>
<protein>
    <submittedName>
        <fullName evidence="1">Uncharacterized protein</fullName>
    </submittedName>
</protein>
<dbReference type="EMBL" id="QKWP01000547">
    <property type="protein sequence ID" value="RIB18294.1"/>
    <property type="molecule type" value="Genomic_DNA"/>
</dbReference>
<dbReference type="InterPro" id="IPR036537">
    <property type="entry name" value="Adaptor_Cbl_N_dom_sf"/>
</dbReference>
<comment type="caution">
    <text evidence="1">The sequence shown here is derived from an EMBL/GenBank/DDBJ whole genome shotgun (WGS) entry which is preliminary data.</text>
</comment>
<dbReference type="OrthoDB" id="2399193at2759"/>
<dbReference type="AlphaFoldDB" id="A0A397V6U8"/>
<proteinExistence type="predicted"/>
<name>A0A397V6U8_9GLOM</name>
<sequence>MFGKLVSQNGEVIDLASIKFQSTNIFGFSVIIENFDITNEFNNFQIVWMLIGLPSEIGFYSLYTRNIPILALNSCQFTFIEHSYITLKVPENLPENSIMCTNFIYPISDYKTKFTASIQKYHDDEIKIEISVNHNNGIENEKHHEPVNHGYESDIDNDNESEIPKEIYNKESKYLIQWCIIILTEDQMNKTPFLNKIGKPIHTSKKIDISDCPSILTLDNHEEDIDSMLDPIDYDSVKVASFPEEDFDAMLTAIDNNSVKFPEIHDSVKYPEIHDSVEFPEIHQKIFETFYEILDIIENAGHNKFIGCTLLWRIYVVSQELKKSIKDIQNLNKHLELENLDHAIKSCKEFVHNISKSVPLMKLISAHKIETVYVEVTTKFDSAKK</sequence>
<dbReference type="Proteomes" id="UP000266673">
    <property type="component" value="Unassembled WGS sequence"/>
</dbReference>
<reference evidence="1 2" key="1">
    <citation type="submission" date="2018-06" db="EMBL/GenBank/DDBJ databases">
        <title>Comparative genomics reveals the genomic features of Rhizophagus irregularis, R. cerebriforme, R. diaphanum and Gigaspora rosea, and their symbiotic lifestyle signature.</title>
        <authorList>
            <person name="Morin E."/>
            <person name="San Clemente H."/>
            <person name="Chen E.C.H."/>
            <person name="De La Providencia I."/>
            <person name="Hainaut M."/>
            <person name="Kuo A."/>
            <person name="Kohler A."/>
            <person name="Murat C."/>
            <person name="Tang N."/>
            <person name="Roy S."/>
            <person name="Loubradou J."/>
            <person name="Henrissat B."/>
            <person name="Grigoriev I.V."/>
            <person name="Corradi N."/>
            <person name="Roux C."/>
            <person name="Martin F.M."/>
        </authorList>
    </citation>
    <scope>NUCLEOTIDE SEQUENCE [LARGE SCALE GENOMIC DNA]</scope>
    <source>
        <strain evidence="1 2">DAOM 194757</strain>
    </source>
</reference>
<keyword evidence="2" id="KW-1185">Reference proteome</keyword>
<dbReference type="GO" id="GO:0007166">
    <property type="term" value="P:cell surface receptor signaling pathway"/>
    <property type="evidence" value="ECO:0007669"/>
    <property type="project" value="InterPro"/>
</dbReference>
<evidence type="ECO:0000313" key="1">
    <source>
        <dbReference type="EMBL" id="RIB18294.1"/>
    </source>
</evidence>
<organism evidence="1 2">
    <name type="scientific">Gigaspora rosea</name>
    <dbReference type="NCBI Taxonomy" id="44941"/>
    <lineage>
        <taxon>Eukaryota</taxon>
        <taxon>Fungi</taxon>
        <taxon>Fungi incertae sedis</taxon>
        <taxon>Mucoromycota</taxon>
        <taxon>Glomeromycotina</taxon>
        <taxon>Glomeromycetes</taxon>
        <taxon>Diversisporales</taxon>
        <taxon>Gigasporaceae</taxon>
        <taxon>Gigaspora</taxon>
    </lineage>
</organism>
<evidence type="ECO:0000313" key="2">
    <source>
        <dbReference type="Proteomes" id="UP000266673"/>
    </source>
</evidence>
<gene>
    <name evidence="1" type="ORF">C2G38_1358109</name>
</gene>
<dbReference type="Gene3D" id="1.20.930.20">
    <property type="entry name" value="Adaptor protein Cbl, N-terminal domain"/>
    <property type="match status" value="1"/>
</dbReference>